<comment type="subcellular location">
    <subcellularLocation>
        <location evidence="2">Cytoplasm</location>
    </subcellularLocation>
</comment>
<evidence type="ECO:0000256" key="13">
    <source>
        <dbReference type="RuleBase" id="RU363039"/>
    </source>
</evidence>
<dbReference type="Gene3D" id="2.170.220.10">
    <property type="match status" value="1"/>
</dbReference>
<organism evidence="15 16">
    <name type="scientific">Candidatus Uhrbacteria bacterium CG_4_9_14_3_um_filter_41_35</name>
    <dbReference type="NCBI Taxonomy" id="1975034"/>
    <lineage>
        <taxon>Bacteria</taxon>
        <taxon>Candidatus Uhriibacteriota</taxon>
    </lineage>
</organism>
<dbReference type="SUPFAM" id="SSF52374">
    <property type="entry name" value="Nucleotidylyl transferase"/>
    <property type="match status" value="1"/>
</dbReference>
<sequence length="484" mass="55864">MSKSYYITAAIPYVNGEPHVGHALEFIQVDAAARYHRQKLGLDQVRAITGTDENSLKNVRAAEDAGRDIGEFVAENSQKFRDLYKTLNLSFEDFIRTREDRHILGAQKLWSAFKPEDIYQKTYNGLYCVGCEAFYTEKDCADGKCPTHKKDLEKIEEENYFFKLSNYQTKLEELIESGELKIHPETRKNEILSFIKSGLEDFSISRSQERAKNWGVTVPGDESQVMYVWVDALSNYINVLGYAEDSELYRKFWANGDERVHIIGKDISRFHAIYWPAMLLSANVPVPTEIYVHGFFTVEGQKMSKSLGNVIHPKTLVDDFGVDAVRYFLLREMPYASDGDVSMERIENRYAELANQLGNLVSRVATMSEKYFDGQLDQFDLKWDDHFEYLDSAMRSYDFKKYLDRVFELVGMANEIIDREKPFKLIKEDEVKTKQVLSEVAEIIRQVGNFLLPITPNSAEEILRRYSGTKILVGESLFPRRDQA</sequence>
<dbReference type="CDD" id="cd07957">
    <property type="entry name" value="Anticodon_Ia_Met"/>
    <property type="match status" value="1"/>
</dbReference>
<evidence type="ECO:0000256" key="11">
    <source>
        <dbReference type="ARBA" id="ARBA00030904"/>
    </source>
</evidence>
<dbReference type="InterPro" id="IPR014729">
    <property type="entry name" value="Rossmann-like_a/b/a_fold"/>
</dbReference>
<evidence type="ECO:0000313" key="15">
    <source>
        <dbReference type="EMBL" id="PJA46530.1"/>
    </source>
</evidence>
<evidence type="ECO:0000256" key="12">
    <source>
        <dbReference type="ARBA" id="ARBA00047364"/>
    </source>
</evidence>
<dbReference type="FunFam" id="2.170.220.10:FF:000001">
    <property type="entry name" value="methionine--tRNA ligase, mitochondrial"/>
    <property type="match status" value="1"/>
</dbReference>
<dbReference type="GO" id="GO:0005737">
    <property type="term" value="C:cytoplasm"/>
    <property type="evidence" value="ECO:0007669"/>
    <property type="project" value="UniProtKB-SubCell"/>
</dbReference>
<dbReference type="GO" id="GO:0005524">
    <property type="term" value="F:ATP binding"/>
    <property type="evidence" value="ECO:0007669"/>
    <property type="project" value="UniProtKB-KW"/>
</dbReference>
<dbReference type="SUPFAM" id="SSF47323">
    <property type="entry name" value="Anticodon-binding domain of a subclass of class I aminoacyl-tRNA synthetases"/>
    <property type="match status" value="1"/>
</dbReference>
<dbReference type="InterPro" id="IPR009080">
    <property type="entry name" value="tRNAsynth_Ia_anticodon-bd"/>
</dbReference>
<comment type="function">
    <text evidence="1">Is required not only for elongation of protein synthesis but also for the initiation of all mRNA translation through initiator tRNA(fMet) aminoacylation.</text>
</comment>
<evidence type="ECO:0000256" key="10">
    <source>
        <dbReference type="ARBA" id="ARBA00023146"/>
    </source>
</evidence>
<evidence type="ECO:0000256" key="4">
    <source>
        <dbReference type="ARBA" id="ARBA00018753"/>
    </source>
</evidence>
<dbReference type="PANTHER" id="PTHR43326">
    <property type="entry name" value="METHIONYL-TRNA SYNTHETASE"/>
    <property type="match status" value="1"/>
</dbReference>
<evidence type="ECO:0000256" key="6">
    <source>
        <dbReference type="ARBA" id="ARBA00022598"/>
    </source>
</evidence>
<evidence type="ECO:0000256" key="5">
    <source>
        <dbReference type="ARBA" id="ARBA00022490"/>
    </source>
</evidence>
<feature type="domain" description="Methionyl/Leucyl tRNA synthetase" evidence="14">
    <location>
        <begin position="156"/>
        <end position="364"/>
    </location>
</feature>
<evidence type="ECO:0000256" key="3">
    <source>
        <dbReference type="ARBA" id="ARBA00012838"/>
    </source>
</evidence>
<dbReference type="InterPro" id="IPR015413">
    <property type="entry name" value="Methionyl/Leucyl_tRNA_Synth"/>
</dbReference>
<dbReference type="GO" id="GO:0006431">
    <property type="term" value="P:methionyl-tRNA aminoacylation"/>
    <property type="evidence" value="ECO:0007669"/>
    <property type="project" value="InterPro"/>
</dbReference>
<dbReference type="InterPro" id="IPR041872">
    <property type="entry name" value="Anticodon_Met"/>
</dbReference>
<evidence type="ECO:0000256" key="2">
    <source>
        <dbReference type="ARBA" id="ARBA00004496"/>
    </source>
</evidence>
<dbReference type="EMBL" id="PFWT01000009">
    <property type="protein sequence ID" value="PJA46530.1"/>
    <property type="molecule type" value="Genomic_DNA"/>
</dbReference>
<dbReference type="GO" id="GO:0004825">
    <property type="term" value="F:methionine-tRNA ligase activity"/>
    <property type="evidence" value="ECO:0007669"/>
    <property type="project" value="UniProtKB-EC"/>
</dbReference>
<keyword evidence="7 13" id="KW-0547">Nucleotide-binding</keyword>
<accession>A0A2M7XF79</accession>
<evidence type="ECO:0000256" key="8">
    <source>
        <dbReference type="ARBA" id="ARBA00022840"/>
    </source>
</evidence>
<comment type="catalytic activity">
    <reaction evidence="12">
        <text>tRNA(Met) + L-methionine + ATP = L-methionyl-tRNA(Met) + AMP + diphosphate</text>
        <dbReference type="Rhea" id="RHEA:13481"/>
        <dbReference type="Rhea" id="RHEA-COMP:9667"/>
        <dbReference type="Rhea" id="RHEA-COMP:9698"/>
        <dbReference type="ChEBI" id="CHEBI:30616"/>
        <dbReference type="ChEBI" id="CHEBI:33019"/>
        <dbReference type="ChEBI" id="CHEBI:57844"/>
        <dbReference type="ChEBI" id="CHEBI:78442"/>
        <dbReference type="ChEBI" id="CHEBI:78530"/>
        <dbReference type="ChEBI" id="CHEBI:456215"/>
        <dbReference type="EC" id="6.1.1.10"/>
    </reaction>
</comment>
<proteinExistence type="inferred from homology"/>
<dbReference type="Gene3D" id="1.10.730.10">
    <property type="entry name" value="Isoleucyl-tRNA Synthetase, Domain 1"/>
    <property type="match status" value="1"/>
</dbReference>
<dbReference type="NCBIfam" id="TIGR00398">
    <property type="entry name" value="metG"/>
    <property type="match status" value="1"/>
</dbReference>
<keyword evidence="5" id="KW-0963">Cytoplasm</keyword>
<evidence type="ECO:0000259" key="14">
    <source>
        <dbReference type="Pfam" id="PF09334"/>
    </source>
</evidence>
<evidence type="ECO:0000256" key="7">
    <source>
        <dbReference type="ARBA" id="ARBA00022741"/>
    </source>
</evidence>
<name>A0A2M7XF79_9BACT</name>
<comment type="caution">
    <text evidence="15">The sequence shown here is derived from an EMBL/GenBank/DDBJ whole genome shotgun (WGS) entry which is preliminary data.</text>
</comment>
<keyword evidence="8 13" id="KW-0067">ATP-binding</keyword>
<evidence type="ECO:0000313" key="16">
    <source>
        <dbReference type="Proteomes" id="UP000231263"/>
    </source>
</evidence>
<evidence type="ECO:0000256" key="9">
    <source>
        <dbReference type="ARBA" id="ARBA00022917"/>
    </source>
</evidence>
<dbReference type="Gene3D" id="3.40.50.620">
    <property type="entry name" value="HUPs"/>
    <property type="match status" value="1"/>
</dbReference>
<dbReference type="PROSITE" id="PS00178">
    <property type="entry name" value="AA_TRNA_LIGASE_I"/>
    <property type="match status" value="1"/>
</dbReference>
<keyword evidence="9 13" id="KW-0648">Protein biosynthesis</keyword>
<dbReference type="InterPro" id="IPR023457">
    <property type="entry name" value="Met-tRNA_synth_2"/>
</dbReference>
<gene>
    <name evidence="15" type="ORF">CO173_02070</name>
</gene>
<evidence type="ECO:0000256" key="1">
    <source>
        <dbReference type="ARBA" id="ARBA00003314"/>
    </source>
</evidence>
<dbReference type="InterPro" id="IPR033911">
    <property type="entry name" value="MetRS_core"/>
</dbReference>
<keyword evidence="6 13" id="KW-0436">Ligase</keyword>
<dbReference type="InterPro" id="IPR014758">
    <property type="entry name" value="Met-tRNA_synth"/>
</dbReference>
<feature type="domain" description="Methionyl/Leucyl tRNA synthetase" evidence="14">
    <location>
        <begin position="5"/>
        <end position="151"/>
    </location>
</feature>
<dbReference type="EC" id="6.1.1.10" evidence="3"/>
<dbReference type="PANTHER" id="PTHR43326:SF1">
    <property type="entry name" value="METHIONINE--TRNA LIGASE, MITOCHONDRIAL"/>
    <property type="match status" value="1"/>
</dbReference>
<dbReference type="CDD" id="cd00814">
    <property type="entry name" value="MetRS_core"/>
    <property type="match status" value="1"/>
</dbReference>
<dbReference type="PRINTS" id="PR01041">
    <property type="entry name" value="TRNASYNTHMET"/>
</dbReference>
<dbReference type="Proteomes" id="UP000231263">
    <property type="component" value="Unassembled WGS sequence"/>
</dbReference>
<dbReference type="InterPro" id="IPR001412">
    <property type="entry name" value="aa-tRNA-synth_I_CS"/>
</dbReference>
<reference evidence="16" key="1">
    <citation type="submission" date="2017-09" db="EMBL/GenBank/DDBJ databases">
        <title>Depth-based differentiation of microbial function through sediment-hosted aquifers and enrichment of novel symbionts in the deep terrestrial subsurface.</title>
        <authorList>
            <person name="Probst A.J."/>
            <person name="Ladd B."/>
            <person name="Jarett J.K."/>
            <person name="Geller-Mcgrath D.E."/>
            <person name="Sieber C.M.K."/>
            <person name="Emerson J.B."/>
            <person name="Anantharaman K."/>
            <person name="Thomas B.C."/>
            <person name="Malmstrom R."/>
            <person name="Stieglmeier M."/>
            <person name="Klingl A."/>
            <person name="Woyke T."/>
            <person name="Ryan C.M."/>
            <person name="Banfield J.F."/>
        </authorList>
    </citation>
    <scope>NUCLEOTIDE SEQUENCE [LARGE SCALE GENOMIC DNA]</scope>
</reference>
<keyword evidence="10 13" id="KW-0030">Aminoacyl-tRNA synthetase</keyword>
<dbReference type="AlphaFoldDB" id="A0A2M7XF79"/>
<dbReference type="Pfam" id="PF09334">
    <property type="entry name" value="tRNA-synt_1g"/>
    <property type="match status" value="2"/>
</dbReference>
<comment type="similarity">
    <text evidence="13">Belongs to the class-I aminoacyl-tRNA synthetase family.</text>
</comment>
<protein>
    <recommendedName>
        <fullName evidence="4">Methionine--tRNA ligase</fullName>
        <ecNumber evidence="3">6.1.1.10</ecNumber>
    </recommendedName>
    <alternativeName>
        <fullName evidence="11">Methionyl-tRNA synthetase</fullName>
    </alternativeName>
</protein>